<dbReference type="Gene3D" id="2.40.170.20">
    <property type="entry name" value="TonB-dependent receptor, beta-barrel domain"/>
    <property type="match status" value="1"/>
</dbReference>
<accession>A0A1G9SZB9</accession>
<keyword evidence="6 7" id="KW-0998">Cell outer membrane</keyword>
<dbReference type="InterPro" id="IPR023996">
    <property type="entry name" value="TonB-dep_OMP_SusC/RagA"/>
</dbReference>
<evidence type="ECO:0000256" key="7">
    <source>
        <dbReference type="PROSITE-ProRule" id="PRU01360"/>
    </source>
</evidence>
<protein>
    <submittedName>
        <fullName evidence="9">TonB-linked outer membrane protein, SusC/RagA family</fullName>
    </submittedName>
</protein>
<evidence type="ECO:0000313" key="9">
    <source>
        <dbReference type="EMBL" id="SDM40799.1"/>
    </source>
</evidence>
<dbReference type="OrthoDB" id="9768177at2"/>
<dbReference type="InterPro" id="IPR039426">
    <property type="entry name" value="TonB-dep_rcpt-like"/>
</dbReference>
<keyword evidence="3 7" id="KW-1134">Transmembrane beta strand</keyword>
<keyword evidence="8" id="KW-0732">Signal</keyword>
<name>A0A1G9SZB9_9SPHI</name>
<keyword evidence="5 7" id="KW-0472">Membrane</keyword>
<dbReference type="SUPFAM" id="SSF56935">
    <property type="entry name" value="Porins"/>
    <property type="match status" value="1"/>
</dbReference>
<gene>
    <name evidence="9" type="ORF">SAMN05421820_103750</name>
</gene>
<feature type="chain" id="PRO_5010281567" evidence="8">
    <location>
        <begin position="31"/>
        <end position="977"/>
    </location>
</feature>
<keyword evidence="4 7" id="KW-0812">Transmembrane</keyword>
<organism evidence="9 10">
    <name type="scientific">Pedobacter steynii</name>
    <dbReference type="NCBI Taxonomy" id="430522"/>
    <lineage>
        <taxon>Bacteria</taxon>
        <taxon>Pseudomonadati</taxon>
        <taxon>Bacteroidota</taxon>
        <taxon>Sphingobacteriia</taxon>
        <taxon>Sphingobacteriales</taxon>
        <taxon>Sphingobacteriaceae</taxon>
        <taxon>Pedobacter</taxon>
    </lineage>
</organism>
<evidence type="ECO:0000256" key="6">
    <source>
        <dbReference type="ARBA" id="ARBA00023237"/>
    </source>
</evidence>
<comment type="similarity">
    <text evidence="7">Belongs to the TonB-dependent receptor family.</text>
</comment>
<comment type="subcellular location">
    <subcellularLocation>
        <location evidence="1 7">Cell outer membrane</location>
        <topology evidence="1 7">Multi-pass membrane protein</topology>
    </subcellularLocation>
</comment>
<keyword evidence="2 7" id="KW-0813">Transport</keyword>
<evidence type="ECO:0000256" key="5">
    <source>
        <dbReference type="ARBA" id="ARBA00023136"/>
    </source>
</evidence>
<evidence type="ECO:0000256" key="3">
    <source>
        <dbReference type="ARBA" id="ARBA00022452"/>
    </source>
</evidence>
<dbReference type="RefSeq" id="WP_083361813.1">
    <property type="nucleotide sequence ID" value="NZ_FNGY01000003.1"/>
</dbReference>
<dbReference type="InterPro" id="IPR037066">
    <property type="entry name" value="Plug_dom_sf"/>
</dbReference>
<dbReference type="InterPro" id="IPR036942">
    <property type="entry name" value="Beta-barrel_TonB_sf"/>
</dbReference>
<evidence type="ECO:0000256" key="1">
    <source>
        <dbReference type="ARBA" id="ARBA00004571"/>
    </source>
</evidence>
<evidence type="ECO:0000256" key="8">
    <source>
        <dbReference type="SAM" id="SignalP"/>
    </source>
</evidence>
<dbReference type="NCBIfam" id="TIGR04056">
    <property type="entry name" value="OMP_RagA_SusC"/>
    <property type="match status" value="1"/>
</dbReference>
<evidence type="ECO:0000313" key="10">
    <source>
        <dbReference type="Proteomes" id="UP000183200"/>
    </source>
</evidence>
<dbReference type="PROSITE" id="PS52016">
    <property type="entry name" value="TONB_DEPENDENT_REC_3"/>
    <property type="match status" value="1"/>
</dbReference>
<sequence>MQNCYSLFSRKLLAIALPLSFLMLAVEGFAQDVKVAGRTDTVGSAIDTLAKFSDKRKISDLNISKAIQTPFSNVVQLLQGNVTGLDYRRSTGEPGVPSSTLIRGTSTWFINGKSSYYAQPTYVIDGIPMIVEHPFAFDIKPYDYERIGPNTDISSIIDLNDVASIRVLKNYGESAKYGPLAANGVIEITTKRPYANQGKVLFNTYFGLSQKGSASTVNGAFENDFRMQFYNKYASPALKANYPIYLSDASQPAYFGAANWDELYYSNNYITGNSFSISGGKQRANFSFGVGQQKEAGTADKTGLDRYNVFLKINILPIKDLEIYTNLSGALLNRKRNQSLLSRFTEEEYLPDLTTPLPPNKDQLNVFYGNSEKLSDVNKNAYLQGQLIAKYNVSDKIQIRSLSAMVVGDNTREYFVPASINEGNSFISYYTGFNRRVYMDNSISYANTLSGAHRISVALGQTLRYDKYKYDYTKAYRGPSDFIKVIKTNGYQNNTFDPTMVSTYKDYINQNMTSFYGSIGYNYQEKYGIDVMLRTDGSSTLYQNGTSWFFSPSANAYWNLTKEDFLQSSKLINNLKLYTGYGRIGRTFLDNNNGYGPGYTVDIGWSGSQNIPSYAGIPTLSLPFSKGYTGFGVTTPYTEQLNLGFELSMLNNRINANIELYSKADKNLAIQIPVPSEYGFNNRLLNGMNVRNQGIELSLTALLVHTKDFQWSPGVTIQTNRNKLIALPGNATSIISNNRKITIGKPIDNYWLLQNEGIYNSDAEVPVNPGTGKKLSYNGIPLTAGDPKWKDTNQDFVIDDQDKILKGHISPILSGGFSNNFSYKNFSLNVLFSYALGRDIINSEMANRFDFANREGVDKLSGIKEITFWSKTGDYTKYPLYNPWSSVNPYQADQTLFLENGSYAKLRSATLSYDLSNAAWFKKRKISGIRVYATGNNLFTITNYSGTDPELVNYMGYDTGYGMPIPRTYTIGLNLTL</sequence>
<dbReference type="EMBL" id="FNGY01000003">
    <property type="protein sequence ID" value="SDM40799.1"/>
    <property type="molecule type" value="Genomic_DNA"/>
</dbReference>
<dbReference type="Gene3D" id="2.170.130.10">
    <property type="entry name" value="TonB-dependent receptor, plug domain"/>
    <property type="match status" value="1"/>
</dbReference>
<reference evidence="10" key="1">
    <citation type="submission" date="2016-10" db="EMBL/GenBank/DDBJ databases">
        <authorList>
            <person name="Varghese N."/>
            <person name="Submissions S."/>
        </authorList>
    </citation>
    <scope>NUCLEOTIDE SEQUENCE [LARGE SCALE GENOMIC DNA]</scope>
    <source>
        <strain evidence="10">DSM 19110</strain>
    </source>
</reference>
<dbReference type="Proteomes" id="UP000183200">
    <property type="component" value="Unassembled WGS sequence"/>
</dbReference>
<dbReference type="AlphaFoldDB" id="A0A1G9SZB9"/>
<evidence type="ECO:0000256" key="4">
    <source>
        <dbReference type="ARBA" id="ARBA00022692"/>
    </source>
</evidence>
<proteinExistence type="inferred from homology"/>
<feature type="signal peptide" evidence="8">
    <location>
        <begin position="1"/>
        <end position="30"/>
    </location>
</feature>
<evidence type="ECO:0000256" key="2">
    <source>
        <dbReference type="ARBA" id="ARBA00022448"/>
    </source>
</evidence>
<keyword evidence="10" id="KW-1185">Reference proteome</keyword>
<dbReference type="GO" id="GO:0009279">
    <property type="term" value="C:cell outer membrane"/>
    <property type="evidence" value="ECO:0007669"/>
    <property type="project" value="UniProtKB-SubCell"/>
</dbReference>